<gene>
    <name evidence="7" type="ORF">PPRIM_AZ9-3.1.T0740085</name>
</gene>
<keyword evidence="5" id="KW-0833">Ubl conjugation pathway</keyword>
<evidence type="ECO:0000256" key="1">
    <source>
        <dbReference type="ARBA" id="ARBA00000900"/>
    </source>
</evidence>
<evidence type="ECO:0000256" key="4">
    <source>
        <dbReference type="ARBA" id="ARBA00022737"/>
    </source>
</evidence>
<dbReference type="PANTHER" id="PTHR46803:SF2">
    <property type="entry name" value="E3 UBIQUITIN-PROTEIN LIGASE CHIP"/>
    <property type="match status" value="1"/>
</dbReference>
<dbReference type="GO" id="GO:0005737">
    <property type="term" value="C:cytoplasm"/>
    <property type="evidence" value="ECO:0007669"/>
    <property type="project" value="TreeGrafter"/>
</dbReference>
<dbReference type="EMBL" id="CAJJDM010000077">
    <property type="protein sequence ID" value="CAD8085336.1"/>
    <property type="molecule type" value="Genomic_DNA"/>
</dbReference>
<organism evidence="7 8">
    <name type="scientific">Paramecium primaurelia</name>
    <dbReference type="NCBI Taxonomy" id="5886"/>
    <lineage>
        <taxon>Eukaryota</taxon>
        <taxon>Sar</taxon>
        <taxon>Alveolata</taxon>
        <taxon>Ciliophora</taxon>
        <taxon>Intramacronucleata</taxon>
        <taxon>Oligohymenophorea</taxon>
        <taxon>Peniculida</taxon>
        <taxon>Parameciidae</taxon>
        <taxon>Paramecium</taxon>
    </lineage>
</organism>
<evidence type="ECO:0000256" key="5">
    <source>
        <dbReference type="ARBA" id="ARBA00022786"/>
    </source>
</evidence>
<dbReference type="GO" id="GO:0006515">
    <property type="term" value="P:protein quality control for misfolded or incompletely synthesized proteins"/>
    <property type="evidence" value="ECO:0007669"/>
    <property type="project" value="TreeGrafter"/>
</dbReference>
<sequence>MGNCCDIRQKNNSPKISRMLQVSENLSEYEIIEQSQRYKEEGNQYMQQKLFKEAIIAYTQAINLYNKESIYYSNRAVAYRIVQDYENVKKDAMQALQLDNKNVRAYFLLGTVHLILGQKDKCLIQATDGVNFLIQAQKHIELKPQLKDSINYNYSQGLILKGKLEKSQNFKEFLILKEKLNKLYGKKINLSKLSYPGTKEHYVPNCVECYTCIITQEIMCEPVLLKSGHTYERRSINECIRVNGPYDPTTRQKIKGTFIPNIQLKNAIIDYQNNTLEFQ</sequence>
<dbReference type="GO" id="GO:0061630">
    <property type="term" value="F:ubiquitin protein ligase activity"/>
    <property type="evidence" value="ECO:0007669"/>
    <property type="project" value="UniProtKB-EC"/>
</dbReference>
<evidence type="ECO:0000256" key="2">
    <source>
        <dbReference type="ARBA" id="ARBA00012483"/>
    </source>
</evidence>
<accession>A0A8S1N6B7</accession>
<dbReference type="AlphaFoldDB" id="A0A8S1N6B7"/>
<name>A0A8S1N6B7_PARPR</name>
<keyword evidence="8" id="KW-1185">Reference proteome</keyword>
<dbReference type="OMA" id="VITQEAM"/>
<evidence type="ECO:0000256" key="3">
    <source>
        <dbReference type="ARBA" id="ARBA00022679"/>
    </source>
</evidence>
<dbReference type="Pfam" id="PF04564">
    <property type="entry name" value="U-box"/>
    <property type="match status" value="1"/>
</dbReference>
<dbReference type="PANTHER" id="PTHR46803">
    <property type="entry name" value="E3 UBIQUITIN-PROTEIN LIGASE CHIP"/>
    <property type="match status" value="1"/>
</dbReference>
<dbReference type="GO" id="GO:0000209">
    <property type="term" value="P:protein polyubiquitination"/>
    <property type="evidence" value="ECO:0007669"/>
    <property type="project" value="TreeGrafter"/>
</dbReference>
<dbReference type="SMART" id="SM00028">
    <property type="entry name" value="TPR"/>
    <property type="match status" value="3"/>
</dbReference>
<dbReference type="EC" id="2.3.2.27" evidence="2"/>
<dbReference type="Proteomes" id="UP000688137">
    <property type="component" value="Unassembled WGS sequence"/>
</dbReference>
<protein>
    <recommendedName>
        <fullName evidence="2">RING-type E3 ubiquitin transferase</fullName>
        <ecNumber evidence="2">2.3.2.27</ecNumber>
    </recommendedName>
</protein>
<evidence type="ECO:0000313" key="8">
    <source>
        <dbReference type="Proteomes" id="UP000688137"/>
    </source>
</evidence>
<keyword evidence="4" id="KW-0677">Repeat</keyword>
<dbReference type="InterPro" id="IPR019734">
    <property type="entry name" value="TPR_rpt"/>
</dbReference>
<proteinExistence type="predicted"/>
<dbReference type="GO" id="GO:0071218">
    <property type="term" value="P:cellular response to misfolded protein"/>
    <property type="evidence" value="ECO:0007669"/>
    <property type="project" value="TreeGrafter"/>
</dbReference>
<dbReference type="GO" id="GO:0043161">
    <property type="term" value="P:proteasome-mediated ubiquitin-dependent protein catabolic process"/>
    <property type="evidence" value="ECO:0007669"/>
    <property type="project" value="TreeGrafter"/>
</dbReference>
<dbReference type="GO" id="GO:0045862">
    <property type="term" value="P:positive regulation of proteolysis"/>
    <property type="evidence" value="ECO:0007669"/>
    <property type="project" value="TreeGrafter"/>
</dbReference>
<evidence type="ECO:0000313" key="7">
    <source>
        <dbReference type="EMBL" id="CAD8085336.1"/>
    </source>
</evidence>
<reference evidence="7" key="1">
    <citation type="submission" date="2021-01" db="EMBL/GenBank/DDBJ databases">
        <authorList>
            <consortium name="Genoscope - CEA"/>
            <person name="William W."/>
        </authorList>
    </citation>
    <scope>NUCLEOTIDE SEQUENCE</scope>
</reference>
<dbReference type="GO" id="GO:0051087">
    <property type="term" value="F:protein-folding chaperone binding"/>
    <property type="evidence" value="ECO:0007669"/>
    <property type="project" value="TreeGrafter"/>
</dbReference>
<keyword evidence="3" id="KW-0808">Transferase</keyword>
<comment type="catalytic activity">
    <reaction evidence="1">
        <text>S-ubiquitinyl-[E2 ubiquitin-conjugating enzyme]-L-cysteine + [acceptor protein]-L-lysine = [E2 ubiquitin-conjugating enzyme]-L-cysteine + N(6)-ubiquitinyl-[acceptor protein]-L-lysine.</text>
        <dbReference type="EC" id="2.3.2.27"/>
    </reaction>
</comment>
<dbReference type="PROSITE" id="PS51698">
    <property type="entry name" value="U_BOX"/>
    <property type="match status" value="1"/>
</dbReference>
<dbReference type="InterPro" id="IPR003613">
    <property type="entry name" value="Ubox_domain"/>
</dbReference>
<evidence type="ECO:0000259" key="6">
    <source>
        <dbReference type="PROSITE" id="PS51698"/>
    </source>
</evidence>
<feature type="domain" description="U-box" evidence="6">
    <location>
        <begin position="205"/>
        <end position="278"/>
    </location>
</feature>
<dbReference type="SMART" id="SM00504">
    <property type="entry name" value="Ubox"/>
    <property type="match status" value="1"/>
</dbReference>
<comment type="caution">
    <text evidence="7">The sequence shown here is derived from an EMBL/GenBank/DDBJ whole genome shotgun (WGS) entry which is preliminary data.</text>
</comment>